<dbReference type="AlphaFoldDB" id="F0SS51"/>
<protein>
    <submittedName>
        <fullName evidence="2">Uncharacterized protein</fullName>
    </submittedName>
</protein>
<evidence type="ECO:0000313" key="2">
    <source>
        <dbReference type="EMBL" id="ADY58062.1"/>
    </source>
</evidence>
<evidence type="ECO:0000256" key="1">
    <source>
        <dbReference type="SAM" id="MobiDB-lite"/>
    </source>
</evidence>
<dbReference type="HOGENOM" id="CLU_737430_0_0_0"/>
<reference evidence="3" key="1">
    <citation type="submission" date="2011-02" db="EMBL/GenBank/DDBJ databases">
        <title>The complete genome of Planctomyces brasiliensis DSM 5305.</title>
        <authorList>
            <person name="Lucas S."/>
            <person name="Copeland A."/>
            <person name="Lapidus A."/>
            <person name="Bruce D."/>
            <person name="Goodwin L."/>
            <person name="Pitluck S."/>
            <person name="Kyrpides N."/>
            <person name="Mavromatis K."/>
            <person name="Pagani I."/>
            <person name="Ivanova N."/>
            <person name="Ovchinnikova G."/>
            <person name="Lu M."/>
            <person name="Detter J.C."/>
            <person name="Han C."/>
            <person name="Land M."/>
            <person name="Hauser L."/>
            <person name="Markowitz V."/>
            <person name="Cheng J.-F."/>
            <person name="Hugenholtz P."/>
            <person name="Woyke T."/>
            <person name="Wu D."/>
            <person name="Tindall B."/>
            <person name="Pomrenke H.G."/>
            <person name="Brambilla E."/>
            <person name="Klenk H.-P."/>
            <person name="Eisen J.A."/>
        </authorList>
    </citation>
    <scope>NUCLEOTIDE SEQUENCE [LARGE SCALE GENOMIC DNA]</scope>
    <source>
        <strain evidence="3">ATCC 49424 / DSM 5305 / JCM 21570 / NBRC 103401 / IFAM 1448</strain>
    </source>
</reference>
<gene>
    <name evidence="2" type="ordered locus">Plabr_0435</name>
</gene>
<proteinExistence type="predicted"/>
<dbReference type="STRING" id="756272.Plabr_0435"/>
<dbReference type="Gene3D" id="3.40.50.10610">
    <property type="entry name" value="ABC-type transport auxiliary lipoprotein component"/>
    <property type="match status" value="1"/>
</dbReference>
<dbReference type="OrthoDB" id="241736at2"/>
<dbReference type="EMBL" id="CP002546">
    <property type="protein sequence ID" value="ADY58062.1"/>
    <property type="molecule type" value="Genomic_DNA"/>
</dbReference>
<dbReference type="KEGG" id="pbs:Plabr_0435"/>
<dbReference type="RefSeq" id="WP_013626806.1">
    <property type="nucleotide sequence ID" value="NC_015174.1"/>
</dbReference>
<name>F0SS51_RUBBR</name>
<sequence length="407" mass="45001">MRRRATCLFMWLLLIVGGLPGCLVLQVGVSNPAPNLPQVAVAPFVNLSAERSVDGRRFAEAYFTELQKVPGFQVIPVGVVDSAMHDYNLNLNTPDDMQKLIEILDVDAVVFGAVTEYNPYYPPRLGLQISWYTTKIPNFEPGIPLDPHASKFQQQCDRAARKSNRWAEQIWHSVPGVPCNDKCNCEPESFAAAAPAIRGQSPEVGPELPPLTPAQQAEWEKALLGVLNLEEESPTPAAPVARKDVRDLKATEAELAQSFPAPAPSPQDQNVKPYQPPPQPRLDAPANLEEAPKPGQPLSNNDPSALAEQSLPGMTILPGEDPFRSSPFPQPYMSYTRVFDGADADFTAALKNYLELSGDQRSGGWTGYLLRSEDFIRFSMHRMILEMLQLHGGEAERRFVLTSRKYQ</sequence>
<evidence type="ECO:0000313" key="3">
    <source>
        <dbReference type="Proteomes" id="UP000006860"/>
    </source>
</evidence>
<dbReference type="eggNOG" id="COG3170">
    <property type="taxonomic scope" value="Bacteria"/>
</dbReference>
<accession>F0SS51</accession>
<feature type="region of interest" description="Disordered" evidence="1">
    <location>
        <begin position="259"/>
        <end position="307"/>
    </location>
</feature>
<organism evidence="2 3">
    <name type="scientific">Rubinisphaera brasiliensis (strain ATCC 49424 / DSM 5305 / JCM 21570 / IAM 15109 / NBRC 103401 / IFAM 1448)</name>
    <name type="common">Planctomyces brasiliensis</name>
    <dbReference type="NCBI Taxonomy" id="756272"/>
    <lineage>
        <taxon>Bacteria</taxon>
        <taxon>Pseudomonadati</taxon>
        <taxon>Planctomycetota</taxon>
        <taxon>Planctomycetia</taxon>
        <taxon>Planctomycetales</taxon>
        <taxon>Planctomycetaceae</taxon>
        <taxon>Rubinisphaera</taxon>
    </lineage>
</organism>
<keyword evidence="3" id="KW-1185">Reference proteome</keyword>
<dbReference type="Proteomes" id="UP000006860">
    <property type="component" value="Chromosome"/>
</dbReference>